<keyword evidence="2" id="KW-1185">Reference proteome</keyword>
<reference evidence="1 2" key="1">
    <citation type="journal article" date="2021" name="Nat. Commun.">
        <title>Genetic determinants of endophytism in the Arabidopsis root mycobiome.</title>
        <authorList>
            <person name="Mesny F."/>
            <person name="Miyauchi S."/>
            <person name="Thiergart T."/>
            <person name="Pickel B."/>
            <person name="Atanasova L."/>
            <person name="Karlsson M."/>
            <person name="Huettel B."/>
            <person name="Barry K.W."/>
            <person name="Haridas S."/>
            <person name="Chen C."/>
            <person name="Bauer D."/>
            <person name="Andreopoulos W."/>
            <person name="Pangilinan J."/>
            <person name="LaButti K."/>
            <person name="Riley R."/>
            <person name="Lipzen A."/>
            <person name="Clum A."/>
            <person name="Drula E."/>
            <person name="Henrissat B."/>
            <person name="Kohler A."/>
            <person name="Grigoriev I.V."/>
            <person name="Martin F.M."/>
            <person name="Hacquard S."/>
        </authorList>
    </citation>
    <scope>NUCLEOTIDE SEQUENCE [LARGE SCALE GENOMIC DNA]</scope>
    <source>
        <strain evidence="1 2">MPI-SDFR-AT-0079</strain>
    </source>
</reference>
<evidence type="ECO:0000313" key="1">
    <source>
        <dbReference type="EMBL" id="KAH6636509.1"/>
    </source>
</evidence>
<name>A0ACB7PDX1_9PEZI</name>
<sequence length="151" mass="16985">MTRAWRWLATLRPLLVLHAALLRRWKGCLLSFLSGTTPGATPLFETSPSLQIKPLAHDSHTLVTPRLAAFGRVFEIPDAELWRRGGGSESGKSSQAMSAASQPPKWTGRERRTPSPRACYVSSWGNRWRFLAAADCWSLRSDNRHAAVRFW</sequence>
<protein>
    <submittedName>
        <fullName evidence="1">Uncharacterized protein</fullName>
    </submittedName>
</protein>
<organism evidence="1 2">
    <name type="scientific">Chaetomium tenue</name>
    <dbReference type="NCBI Taxonomy" id="1854479"/>
    <lineage>
        <taxon>Eukaryota</taxon>
        <taxon>Fungi</taxon>
        <taxon>Dikarya</taxon>
        <taxon>Ascomycota</taxon>
        <taxon>Pezizomycotina</taxon>
        <taxon>Sordariomycetes</taxon>
        <taxon>Sordariomycetidae</taxon>
        <taxon>Sordariales</taxon>
        <taxon>Chaetomiaceae</taxon>
        <taxon>Chaetomium</taxon>
    </lineage>
</organism>
<comment type="caution">
    <text evidence="1">The sequence shown here is derived from an EMBL/GenBank/DDBJ whole genome shotgun (WGS) entry which is preliminary data.</text>
</comment>
<accession>A0ACB7PDX1</accession>
<dbReference type="Proteomes" id="UP000724584">
    <property type="component" value="Unassembled WGS sequence"/>
</dbReference>
<proteinExistence type="predicted"/>
<gene>
    <name evidence="1" type="ORF">F5144DRAFT_182310</name>
</gene>
<dbReference type="EMBL" id="JAGIZQ010000003">
    <property type="protein sequence ID" value="KAH6636509.1"/>
    <property type="molecule type" value="Genomic_DNA"/>
</dbReference>
<evidence type="ECO:0000313" key="2">
    <source>
        <dbReference type="Proteomes" id="UP000724584"/>
    </source>
</evidence>